<feature type="domain" description="Non-reducing end beta-L-arabinofuranosidase-like GH127 catalytic" evidence="2">
    <location>
        <begin position="445"/>
        <end position="556"/>
    </location>
</feature>
<dbReference type="Pfam" id="PF20736">
    <property type="entry name" value="Glyco_hydro127M"/>
    <property type="match status" value="1"/>
</dbReference>
<dbReference type="Gene3D" id="2.80.10.50">
    <property type="match status" value="1"/>
</dbReference>
<feature type="domain" description="Non-reducing end beta-L-arabinofuranosidase-like GH127 middle" evidence="3">
    <location>
        <begin position="585"/>
        <end position="664"/>
    </location>
</feature>
<dbReference type="PANTHER" id="PTHR31151">
    <property type="entry name" value="PROLINE-TRNA LIGASE (DUF1680)"/>
    <property type="match status" value="1"/>
</dbReference>
<evidence type="ECO:0000259" key="2">
    <source>
        <dbReference type="Pfam" id="PF07944"/>
    </source>
</evidence>
<proteinExistence type="predicted"/>
<dbReference type="InterPro" id="IPR049046">
    <property type="entry name" value="Beta-AFase-like_GH127_middle"/>
</dbReference>
<evidence type="ECO:0000313" key="4">
    <source>
        <dbReference type="EMBL" id="KAG2184838.1"/>
    </source>
</evidence>
<dbReference type="PANTHER" id="PTHR31151:SF0">
    <property type="entry name" value="PROLINE-TRNA LIGASE (DUF1680)"/>
    <property type="match status" value="1"/>
</dbReference>
<reference evidence="4" key="1">
    <citation type="submission" date="2020-12" db="EMBL/GenBank/DDBJ databases">
        <title>Metabolic potential, ecology and presence of endohyphal bacteria is reflected in genomic diversity of Mucoromycotina.</title>
        <authorList>
            <person name="Muszewska A."/>
            <person name="Okrasinska A."/>
            <person name="Steczkiewicz K."/>
            <person name="Drgas O."/>
            <person name="Orlowska M."/>
            <person name="Perlinska-Lenart U."/>
            <person name="Aleksandrzak-Piekarczyk T."/>
            <person name="Szatraj K."/>
            <person name="Zielenkiewicz U."/>
            <person name="Pilsyk S."/>
            <person name="Malc E."/>
            <person name="Mieczkowski P."/>
            <person name="Kruszewska J.S."/>
            <person name="Biernat P."/>
            <person name="Pawlowska J."/>
        </authorList>
    </citation>
    <scope>NUCLEOTIDE SEQUENCE</scope>
    <source>
        <strain evidence="4">WA0000067209</strain>
    </source>
</reference>
<dbReference type="GO" id="GO:0005975">
    <property type="term" value="P:carbohydrate metabolic process"/>
    <property type="evidence" value="ECO:0007669"/>
    <property type="project" value="InterPro"/>
</dbReference>
<comment type="caution">
    <text evidence="4">The sequence shown here is derived from an EMBL/GenBank/DDBJ whole genome shotgun (WGS) entry which is preliminary data.</text>
</comment>
<dbReference type="SUPFAM" id="SSF50370">
    <property type="entry name" value="Ricin B-like lectins"/>
    <property type="match status" value="1"/>
</dbReference>
<dbReference type="OrthoDB" id="5358475at2759"/>
<evidence type="ECO:0008006" key="6">
    <source>
        <dbReference type="Google" id="ProtNLM"/>
    </source>
</evidence>
<feature type="chain" id="PRO_5034491927" description="Ricin B lectin domain-containing protein" evidence="1">
    <location>
        <begin position="21"/>
        <end position="798"/>
    </location>
</feature>
<gene>
    <name evidence="4" type="ORF">INT43_000751</name>
</gene>
<protein>
    <recommendedName>
        <fullName evidence="6">Ricin B lectin domain-containing protein</fullName>
    </recommendedName>
</protein>
<keyword evidence="5" id="KW-1185">Reference proteome</keyword>
<dbReference type="Pfam" id="PF07944">
    <property type="entry name" value="Beta-AFase-like_GH127_cat"/>
    <property type="match status" value="1"/>
</dbReference>
<dbReference type="Proteomes" id="UP000654370">
    <property type="component" value="Unassembled WGS sequence"/>
</dbReference>
<dbReference type="EMBL" id="JAEPQZ010000002">
    <property type="protein sequence ID" value="KAG2184838.1"/>
    <property type="molecule type" value="Genomic_DNA"/>
</dbReference>
<name>A0A8H7UM51_MORIS</name>
<dbReference type="SUPFAM" id="SSF48208">
    <property type="entry name" value="Six-hairpin glycosidases"/>
    <property type="match status" value="1"/>
</dbReference>
<keyword evidence="1" id="KW-0732">Signal</keyword>
<dbReference type="AlphaFoldDB" id="A0A8H7UM51"/>
<evidence type="ECO:0000256" key="1">
    <source>
        <dbReference type="SAM" id="SignalP"/>
    </source>
</evidence>
<dbReference type="InterPro" id="IPR035992">
    <property type="entry name" value="Ricin_B-like_lectins"/>
</dbReference>
<feature type="signal peptide" evidence="1">
    <location>
        <begin position="1"/>
        <end position="20"/>
    </location>
</feature>
<dbReference type="InterPro" id="IPR012878">
    <property type="entry name" value="Beta-AFase-like_GH127_cat"/>
</dbReference>
<accession>A0A8H7UM51</accession>
<dbReference type="InterPro" id="IPR008928">
    <property type="entry name" value="6-hairpin_glycosidase_sf"/>
</dbReference>
<sequence>MVKLLLSTTLLLSTLSSAFASIDPNQTYRMVIAGGRRGCYNYLSFRDNWRMLDTWYEDDFSGNQHFKLQPVNGTTDTYNIIGVNRAGCDNMLSCNNCPDNEVNFWNVDDGSGRQRWKLAPVSGKNNTYTVSLVGGRSGCNTYLGLQGCAVSDNATLAASDDGSGAQQWQFLPVGASASTPLEPFQFAPLNVGEIKPAGWLRDQLQIQANGLAGHLYDFYSYINANPWVGGSSDYADLHESGPYWLNGMVPLAFQLEDDRLLGQVNDYVNYIISHQESDGWLGPDDPYILWPRFPAMLALMQYAQANSSATTTVVNTMHKFLDRANDMLNNNTGFEDWGRARWYDFAISVMWLLDEYPNGKEATLLNILKQVRTQGDDWNVWFTDAQFPQGDAGTYTVISHGVNNGQAMKSEAVAYRFSHDSADLASTKKRVQLMEEYHNRPSGIFGCDEHLAGNGPSRGSELCTVVETSYSYIYMYMVAGDNEYADYVERLIFNALPATLTEDMWAHQYLQQYNQISAKNMTPHFWNTDGSYSNVFGLEPNYPCCTVNHPQGWPKYVSHMFFTVNNKAGLVAGLLGPASVNTTLASNNQVSVTADTLYPFNSVLNYTIQAQKSFSFGVRIPAWATTVKYSVNGGPQQSGKLNSQNLITVKAAAGKTTITVTIPMVPRTTKGYNNATAVYNGPLAYALPLNYTTKVLATNPEQSKDYEFDASGTWQMAIDPSSLKYNGDASSVSSVPFSTSNATVSMSATVCPINWPTANSSVAEPPSSPATCTGSKKAVQLLPFGSTRLRMGEMPALS</sequence>
<organism evidence="4 5">
    <name type="scientific">Mortierella isabellina</name>
    <name type="common">Filamentous fungus</name>
    <name type="synonym">Umbelopsis isabellina</name>
    <dbReference type="NCBI Taxonomy" id="91625"/>
    <lineage>
        <taxon>Eukaryota</taxon>
        <taxon>Fungi</taxon>
        <taxon>Fungi incertae sedis</taxon>
        <taxon>Mucoromycota</taxon>
        <taxon>Mucoromycotina</taxon>
        <taxon>Umbelopsidomycetes</taxon>
        <taxon>Umbelopsidales</taxon>
        <taxon>Umbelopsidaceae</taxon>
        <taxon>Umbelopsis</taxon>
    </lineage>
</organism>
<evidence type="ECO:0000259" key="3">
    <source>
        <dbReference type="Pfam" id="PF20736"/>
    </source>
</evidence>
<evidence type="ECO:0000313" key="5">
    <source>
        <dbReference type="Proteomes" id="UP000654370"/>
    </source>
</evidence>